<sequence>MSSSAILKNSPLRHGIFLIQLIVCGVLTLFFLFYFNRVLAAVLSYGIRIWTWHKYRIYFDVKSFQVSLLAGRVFFKEFRYHGNNETILIQSGYVTWRYWLRNFRQLSINRGNTPEATQQSPALQEDGKINNNGFCKGERIEEEASKSHELPCRLVVSVKGVEWFLYNRSLAYDAIALNLAQENAKTDHNTSNLEEDLKFNCDSRDKENYNINGVRDSSASETYGFEHSVKEKQKNTHQTEQSSSMSSSSQIRNRGNHITSQLEEKSPFALRLLPIEIKCEKAAVVAGNHNSQSVLIVKIEKAAGKIDASNSPSKLDMYKQLVKIHFEHPTVRIRPNNDYKDDQTSSGSCGNLNDLMEDQQKQHIWTSFRRQFRRRWRYARNKLPNFQESVSSSSALNQDGVEIEARPCSNSWQGLSRYLDENRQDSNYKWCSIEYARVSTILESLSAEMELYWDSAGIVQEGNLHSEKNRELFNNINGDVPPEWGINLSFGAAIVNYGPWADRQRADIQRIFFPSLCKDAIPPKNLAPGQLRVATEFKMNIEFDEKSVLRIPTKEESKNWKWSKLADSMSADQITQKKNTKNGRKNKSDTGNHGPKSRPFGWLDLRFGAHSTIKYFSDIYAGSVGIKSQLEIDLPTAEITTSVNHGLLWKSTQNRISCDLPQPLKWNGLRTWKFDIRSKNLELFILREHAFLLTDLIDDWTNGPPQDFFTFCPFKYLISLHLEDFRIFFNVNDSNIINNPSDMDDNTYIVLSGVTFDANITIPLQNYRPHHSDLPFDIVMENIVFNLHVPPWNTQATFLDSNELGTLKKLNFKGKFQYCSITSSSNTDTFLIDIILQSLSANIYGFAIRLLLKIKDNYFGEDFHFKTLEEYQKSLNFQERPQKLPKPPHRSSNDLDIIMSIYADHCNLNLPSNLYSASKSICIDITDVATDLRFNNYYMDYELDFSTISFSQNSETHTHTHPTKNNTKIQLLIDGLSLYENRLFGLPPAEPTYICNRDFSVGAITGECTTEFLRQLICGSNAFLFSLDDVENALPSSPEQSHEITFLRASLQSCHVWLHVDNAAFFLSTEKVSINFNDWAGPFYSKKLKISIPGLKFGCVNTDSTSRQKSSAQNPVKTDALIQSAISIVMIEKNPNFEEDRQLQQEHIQQHDQRTHRCNFLFHENLPYMSTATSIKPPTLKPPQMPVPVFSGDSLSFQDKSESRNPSSSFQAGRKSSFISLKNSIAESLVPEKLFGNNSKEIDPGFALAYSKSRKYHSPKKKSPFDESLNLCYPDTESSSSQRMAKFPLEGIEPDTSDLPEIHIDSKEKLFVSDFKIEPQNHRSGASRKKGLHTSYLISFTDPIRAFSNNQAINAATELFSSMQAASPSDFLDELQINSLKEVIDDTKDKLLEGTTFDLRLRISSLSLRFLNPTTILSKENESYDQIDLSMSGLSVTFRSENTMKLVEANRNIEKSFVFIMRISSVTLAAKEKFSDMRDVPATISCFLDDLTSWVNSGKETIARIKIKGFELVTPSCKFRHVASLLNRTKFVSNEILEKISFLSKQQETRILLFTYLVAIAGQQRTEPLFLTRPSYVLRSATGHLRTQVSWVIISRLHHTYNCLDPSTQCDIASRSLKISENLPKDTKNIILASLARWRNWDPSSVDNCVIMSKIFCSRRNSVWISDEFQSFRLLLETKLCRLVVDPGPKQNALTIFQLSVNFEKMVSPPYLKSSTQANNHVTPLVTIELLIEDLSMFLNWELYEMIREIVKISDQNRCSQDILTTKKSKEDLEISESELGSDIHFILAIHKTSLQVDTINLISASFMNEMKASYLLTYDEKIRGQRITSFIIFARTATSSVKSHSQELGLVQLRSPSIYVSYQEENDSDMSENIIKTAANCHKLDFIIKQDITALMEVLNLLVVDEMAQLYELTSIKSHSSSTNLKSNTDLSDMNLIPEVSIALFLDRYHISLQLLQSLTYDIFGNVARASFTSQLNRQTIFDFDVKDHTHEMTTSNDQDGISSISLLNMPSTNGRVNLLMAGNDAVLSIFASIEPIILDAAVVHTILTTINRPEVLDMIENVRNDAENIKSQLHHIFNGISPGDVINSTPKKRLFYDAHLTLAGFGIVTDALTTDESQNTAKLDFNLGCIQLVAMSSDDNSRSIDKYPQLCISLHKVTIELTRWDINKSLEPCGSLSFAAFLKISSKTDSNGHRFRNFHFKGSHLKINLFSKSASTVLDVLGHMQDKIKNIDLSRENNYLQKLRKSQPQIIVGTSEGDRNDSISTSAIFSQSIYSLELINVKVSWLVGHYGKYLPLGVESEDLVLSLRRMNFSSRKQDSAQLIIEDLQLQMVPNLKNKSIRSLNSALLPKVMFDVKHVSTENSRRLAFQAGGKLLDIRLTPRFMIPASALKKSIVSSIEEFRKASNNWKLLSGSHRQQPFLGKKNLESLLIDADFAGAVVHLSGKCSNSSQDTSWSKSDASQESKFGKFANNDLKSTSSITVLRSPRLACKIEYKDRGADDISLNAEVKVDASSNIIYPSVVPIIMEISSIVKEIVSEEEIKESETKLDSHKSTNTDETNLLNTKPSTVLDRTKLNLGLRICRQEFGLSCQPIARVAATTQFEDIYIAINTVQYSENDQFFAASAKITDFKASVQHVYSREATGSFDIESVILSLMNSKHVGSTNGIAAILKTSPVKLQLNAKQLHNFLLFREIWMPQEIRQRPQTPSPHFSSPQPHNILVQRYQQVAATSAFPWNATVLISGLEMQLDLGQAIGKSAFTISKIWFSSKKNSAWEQSVCLGIEEVTVQSTGRLSGRFTLLDFKLRTSIQWPAGKLLKNQTPLVQGSILFKRLSLKAAFDYYAFLISEIESLHFLMYNACSEICATDDQLMAILEAEAVQIFCTTTSSSHVLALYQAVQKLIQEKRTNFATSLSEIENFLNRTSTISTNLPQNSNSNIENEVKNVDSPISLHTNVIVMMRAVNIGIFPTTFLDHQVFKLEALNIKSRFGVTMDDGKIHSILGLNLGQLRIGLAGVKTSEISKSLGDISVEDVVKRVVGSRGGTILKVPTVESTMQTWQVPKSNRIEYIFKSSFGGKVEVGWNYSRISYIRGMWATHSKALAQRLGKPLPLSAVRITGVPDGDQLDQKDGEQRKITAEVNVPVSRYNYIALEAPIIETPQLRDMGEATPPLEWIGLHRDRLPNLTHQIVIVTLLELVAQIEEAYVKILGSP</sequence>
<dbReference type="EMBL" id="MCBR01000349">
    <property type="protein sequence ID" value="RKF83380.1"/>
    <property type="molecule type" value="Genomic_DNA"/>
</dbReference>
<dbReference type="Proteomes" id="UP000285405">
    <property type="component" value="Unassembled WGS sequence"/>
</dbReference>
<organism evidence="5 6">
    <name type="scientific">Golovinomyces cichoracearum</name>
    <dbReference type="NCBI Taxonomy" id="62708"/>
    <lineage>
        <taxon>Eukaryota</taxon>
        <taxon>Fungi</taxon>
        <taxon>Dikarya</taxon>
        <taxon>Ascomycota</taxon>
        <taxon>Pezizomycotina</taxon>
        <taxon>Leotiomycetes</taxon>
        <taxon>Erysiphales</taxon>
        <taxon>Erysiphaceae</taxon>
        <taxon>Golovinomyces</taxon>
    </lineage>
</organism>
<dbReference type="Pfam" id="PF21678">
    <property type="entry name" value="Csf1_N"/>
    <property type="match status" value="1"/>
</dbReference>
<evidence type="ECO:0000259" key="4">
    <source>
        <dbReference type="Pfam" id="PF25038"/>
    </source>
</evidence>
<feature type="domain" description="Csf1 N-terminal" evidence="3">
    <location>
        <begin position="144"/>
        <end position="880"/>
    </location>
</feature>
<name>A0A420J9A6_9PEZI</name>
<evidence type="ECO:0000313" key="6">
    <source>
        <dbReference type="Proteomes" id="UP000285405"/>
    </source>
</evidence>
<feature type="region of interest" description="Disordered" evidence="1">
    <location>
        <begin position="571"/>
        <end position="597"/>
    </location>
</feature>
<feature type="compositionally biased region" description="Polar residues" evidence="1">
    <location>
        <begin position="210"/>
        <end position="221"/>
    </location>
</feature>
<feature type="transmembrane region" description="Helical" evidence="2">
    <location>
        <begin position="12"/>
        <end position="35"/>
    </location>
</feature>
<feature type="region of interest" description="Disordered" evidence="1">
    <location>
        <begin position="1188"/>
        <end position="1213"/>
    </location>
</feature>
<keyword evidence="2" id="KW-0472">Membrane</keyword>
<gene>
    <name evidence="5" type="ORF">GcC1_003004</name>
</gene>
<feature type="region of interest" description="Disordered" evidence="1">
    <location>
        <begin position="210"/>
        <end position="260"/>
    </location>
</feature>
<comment type="caution">
    <text evidence="5">The sequence shown here is derived from an EMBL/GenBank/DDBJ whole genome shotgun (WGS) entry which is preliminary data.</text>
</comment>
<dbReference type="PANTHER" id="PTHR32085:SF3">
    <property type="entry name" value="PROTEIN CSF1"/>
    <property type="match status" value="1"/>
</dbReference>
<dbReference type="InterPro" id="IPR056779">
    <property type="entry name" value="Csf1_C"/>
</dbReference>
<feature type="domain" description="Csf1 C-terminal region" evidence="4">
    <location>
        <begin position="2472"/>
        <end position="3209"/>
    </location>
</feature>
<evidence type="ECO:0000256" key="2">
    <source>
        <dbReference type="SAM" id="Phobius"/>
    </source>
</evidence>
<dbReference type="OrthoDB" id="10051416at2759"/>
<dbReference type="GO" id="GO:0016020">
    <property type="term" value="C:membrane"/>
    <property type="evidence" value="ECO:0007669"/>
    <property type="project" value="InterPro"/>
</dbReference>
<feature type="compositionally biased region" description="Basic and acidic residues" evidence="1">
    <location>
        <begin position="2545"/>
        <end position="2557"/>
    </location>
</feature>
<feature type="region of interest" description="Disordered" evidence="1">
    <location>
        <begin position="2545"/>
        <end position="2564"/>
    </location>
</feature>
<feature type="compositionally biased region" description="Polar residues" evidence="1">
    <location>
        <begin position="1193"/>
        <end position="1211"/>
    </location>
</feature>
<evidence type="ECO:0000259" key="3">
    <source>
        <dbReference type="Pfam" id="PF21678"/>
    </source>
</evidence>
<keyword evidence="2" id="KW-1133">Transmembrane helix</keyword>
<dbReference type="InterPro" id="IPR048636">
    <property type="entry name" value="Csf1_N"/>
</dbReference>
<protein>
    <submittedName>
        <fullName evidence="5">Protein CSF1</fullName>
    </submittedName>
</protein>
<keyword evidence="2" id="KW-0812">Transmembrane</keyword>
<feature type="compositionally biased region" description="Polar residues" evidence="1">
    <location>
        <begin position="250"/>
        <end position="260"/>
    </location>
</feature>
<evidence type="ECO:0000313" key="5">
    <source>
        <dbReference type="EMBL" id="RKF83380.1"/>
    </source>
</evidence>
<reference evidence="5 6" key="1">
    <citation type="journal article" date="2018" name="BMC Genomics">
        <title>Comparative genome analyses reveal sequence features reflecting distinct modes of host-adaptation between dicot and monocot powdery mildew.</title>
        <authorList>
            <person name="Wu Y."/>
            <person name="Ma X."/>
            <person name="Pan Z."/>
            <person name="Kale S.D."/>
            <person name="Song Y."/>
            <person name="King H."/>
            <person name="Zhang Q."/>
            <person name="Presley C."/>
            <person name="Deng X."/>
            <person name="Wei C.I."/>
            <person name="Xiao S."/>
        </authorList>
    </citation>
    <scope>NUCLEOTIDE SEQUENCE [LARGE SCALE GENOMIC DNA]</scope>
    <source>
        <strain evidence="5">UCSC1</strain>
    </source>
</reference>
<accession>A0A420J9A6</accession>
<dbReference type="Pfam" id="PF25038">
    <property type="entry name" value="Csf1_C"/>
    <property type="match status" value="1"/>
</dbReference>
<proteinExistence type="predicted"/>
<dbReference type="PANTHER" id="PTHR32085">
    <property type="entry name" value="PROTEIN CSF1"/>
    <property type="match status" value="1"/>
</dbReference>
<evidence type="ECO:0000256" key="1">
    <source>
        <dbReference type="SAM" id="MobiDB-lite"/>
    </source>
</evidence>
<dbReference type="InterPro" id="IPR029636">
    <property type="entry name" value="Csf1"/>
</dbReference>
<dbReference type="GO" id="GO:0006113">
    <property type="term" value="P:fermentation"/>
    <property type="evidence" value="ECO:0007669"/>
    <property type="project" value="InterPro"/>
</dbReference>